<proteinExistence type="inferred from homology"/>
<keyword evidence="13" id="KW-1185">Reference proteome</keyword>
<reference evidence="12" key="2">
    <citation type="submission" date="2022-01" db="EMBL/GenBank/DDBJ databases">
        <authorList>
            <person name="Yamashiro T."/>
            <person name="Shiraishi A."/>
            <person name="Satake H."/>
            <person name="Nakayama K."/>
        </authorList>
    </citation>
    <scope>NUCLEOTIDE SEQUENCE</scope>
</reference>
<evidence type="ECO:0000256" key="1">
    <source>
        <dbReference type="ARBA" id="ARBA00004191"/>
    </source>
</evidence>
<dbReference type="PROSITE" id="PS00502">
    <property type="entry name" value="POLYGALACTURONASE"/>
    <property type="match status" value="1"/>
</dbReference>
<gene>
    <name evidence="12" type="ORF">Tco_0623913</name>
</gene>
<keyword evidence="10" id="KW-1133">Transmembrane helix</keyword>
<evidence type="ECO:0000313" key="12">
    <source>
        <dbReference type="EMBL" id="GJS50551.1"/>
    </source>
</evidence>
<evidence type="ECO:0000313" key="13">
    <source>
        <dbReference type="Proteomes" id="UP001151760"/>
    </source>
</evidence>
<reference evidence="12" key="1">
    <citation type="journal article" date="2022" name="Int. J. Mol. Sci.">
        <title>Draft Genome of Tanacetum Coccineum: Genomic Comparison of Closely Related Tanacetum-Family Plants.</title>
        <authorList>
            <person name="Yamashiro T."/>
            <person name="Shiraishi A."/>
            <person name="Nakayama K."/>
            <person name="Satake H."/>
        </authorList>
    </citation>
    <scope>NUCLEOTIDE SEQUENCE</scope>
</reference>
<dbReference type="InterPro" id="IPR011050">
    <property type="entry name" value="Pectin_lyase_fold/virulence"/>
</dbReference>
<accession>A0ABQ4WCD8</accession>
<evidence type="ECO:0000256" key="10">
    <source>
        <dbReference type="SAM" id="Phobius"/>
    </source>
</evidence>
<comment type="subcellular location">
    <subcellularLocation>
        <location evidence="1">Secreted</location>
        <location evidence="1">Cell wall</location>
    </subcellularLocation>
</comment>
<evidence type="ECO:0000256" key="3">
    <source>
        <dbReference type="ARBA" id="ARBA00022512"/>
    </source>
</evidence>
<evidence type="ECO:0000256" key="4">
    <source>
        <dbReference type="ARBA" id="ARBA00022525"/>
    </source>
</evidence>
<keyword evidence="10" id="KW-0472">Membrane</keyword>
<dbReference type="SMART" id="SM00710">
    <property type="entry name" value="PbH1"/>
    <property type="match status" value="6"/>
</dbReference>
<protein>
    <submittedName>
        <fullName evidence="12">Polygalacturonase-like protein</fullName>
    </submittedName>
</protein>
<dbReference type="PANTHER" id="PTHR31375">
    <property type="match status" value="1"/>
</dbReference>
<dbReference type="Gene3D" id="2.160.20.10">
    <property type="entry name" value="Single-stranded right-handed beta-helix, Pectin lyase-like"/>
    <property type="match status" value="1"/>
</dbReference>
<keyword evidence="10" id="KW-0812">Transmembrane</keyword>
<comment type="caution">
    <text evidence="12">The sequence shown here is derived from an EMBL/GenBank/DDBJ whole genome shotgun (WGS) entry which is preliminary data.</text>
</comment>
<keyword evidence="5 9" id="KW-0378">Hydrolase</keyword>
<keyword evidence="6 9" id="KW-0326">Glycosidase</keyword>
<dbReference type="InterPro" id="IPR024535">
    <property type="entry name" value="RHGA/B-epi-like_pectate_lyase"/>
</dbReference>
<evidence type="ECO:0000256" key="9">
    <source>
        <dbReference type="RuleBase" id="RU361169"/>
    </source>
</evidence>
<keyword evidence="3" id="KW-0134">Cell wall</keyword>
<dbReference type="Pfam" id="PF12708">
    <property type="entry name" value="Pect-lyase_RHGA_epim"/>
    <property type="match status" value="1"/>
</dbReference>
<dbReference type="InterPro" id="IPR012334">
    <property type="entry name" value="Pectin_lyas_fold"/>
</dbReference>
<dbReference type="Proteomes" id="UP001151760">
    <property type="component" value="Unassembled WGS sequence"/>
</dbReference>
<dbReference type="EMBL" id="BQNB010008524">
    <property type="protein sequence ID" value="GJS50551.1"/>
    <property type="molecule type" value="Genomic_DNA"/>
</dbReference>
<sequence>MANHPLVELTIFMIMFVFLVAAGCFTGATARTHNVKKLGAKPDGKTDSTKAFMAAWNRACGSANAATIYVPQGQYMVGGLTFNAPCKNGAITVRIDGTLVAPSNYFVLGKAQYWVRFYRVQGVTILGGTLDAQGSGLWACKASKSKNCPTGATVFRGFLTSRLSGWAYAAVCVGVGIKSLKLDIAVPCWGGEGGGGYWGVAGWGRVGGWWGGEGGGWAGGGGGWKSLAIMNSNNVLVYGVTSLNSQMFHMVVNGCRNVRVVGANVVAPWDSPNTDGIHVQLSTGVTILNSKISTGDDCVSIGQGANNLWIEGVSCGPGHGISIGSLGNHMDEQGVRNVTVKRSTFKGTDNGLRIKAWAKPSNGFVDNVLYQDAIMTNVENPILIDQNYCPGRKNCPRQASGVKISNVRYQNVQGTSATKVAVRFDCSKKNPCRGITMQDVNLTFKNKRSASAASAYCVNAAGRSSGVMKPTSCL</sequence>
<feature type="active site" evidence="8">
    <location>
        <position position="319"/>
    </location>
</feature>
<dbReference type="SUPFAM" id="SSF51126">
    <property type="entry name" value="Pectin lyase-like"/>
    <property type="match status" value="1"/>
</dbReference>
<evidence type="ECO:0000256" key="5">
    <source>
        <dbReference type="ARBA" id="ARBA00022801"/>
    </source>
</evidence>
<feature type="domain" description="Rhamnogalacturonase A/B/Epimerase-like pectate lyase" evidence="11">
    <location>
        <begin position="34"/>
        <end position="78"/>
    </location>
</feature>
<dbReference type="InterPro" id="IPR000743">
    <property type="entry name" value="Glyco_hydro_28"/>
</dbReference>
<comment type="similarity">
    <text evidence="2 9">Belongs to the glycosyl hydrolase 28 family.</text>
</comment>
<keyword evidence="7" id="KW-0961">Cell wall biogenesis/degradation</keyword>
<evidence type="ECO:0000256" key="8">
    <source>
        <dbReference type="PROSITE-ProRule" id="PRU10052"/>
    </source>
</evidence>
<feature type="transmembrane region" description="Helical" evidence="10">
    <location>
        <begin position="6"/>
        <end position="28"/>
    </location>
</feature>
<name>A0ABQ4WCD8_9ASTR</name>
<dbReference type="InterPro" id="IPR006626">
    <property type="entry name" value="PbH1"/>
</dbReference>
<organism evidence="12 13">
    <name type="scientific">Tanacetum coccineum</name>
    <dbReference type="NCBI Taxonomy" id="301880"/>
    <lineage>
        <taxon>Eukaryota</taxon>
        <taxon>Viridiplantae</taxon>
        <taxon>Streptophyta</taxon>
        <taxon>Embryophyta</taxon>
        <taxon>Tracheophyta</taxon>
        <taxon>Spermatophyta</taxon>
        <taxon>Magnoliopsida</taxon>
        <taxon>eudicotyledons</taxon>
        <taxon>Gunneridae</taxon>
        <taxon>Pentapetalae</taxon>
        <taxon>asterids</taxon>
        <taxon>campanulids</taxon>
        <taxon>Asterales</taxon>
        <taxon>Asteraceae</taxon>
        <taxon>Asteroideae</taxon>
        <taxon>Anthemideae</taxon>
        <taxon>Anthemidinae</taxon>
        <taxon>Tanacetum</taxon>
    </lineage>
</organism>
<keyword evidence="4" id="KW-0964">Secreted</keyword>
<evidence type="ECO:0000256" key="7">
    <source>
        <dbReference type="ARBA" id="ARBA00023316"/>
    </source>
</evidence>
<evidence type="ECO:0000256" key="2">
    <source>
        <dbReference type="ARBA" id="ARBA00008834"/>
    </source>
</evidence>
<evidence type="ECO:0000259" key="11">
    <source>
        <dbReference type="Pfam" id="PF12708"/>
    </source>
</evidence>
<dbReference type="Pfam" id="PF00295">
    <property type="entry name" value="Glyco_hydro_28"/>
    <property type="match status" value="1"/>
</dbReference>
<evidence type="ECO:0000256" key="6">
    <source>
        <dbReference type="ARBA" id="ARBA00023295"/>
    </source>
</evidence>